<dbReference type="Proteomes" id="UP000661112">
    <property type="component" value="Unassembled WGS sequence"/>
</dbReference>
<dbReference type="CDD" id="cd14014">
    <property type="entry name" value="STKc_PknB_like"/>
    <property type="match status" value="1"/>
</dbReference>
<evidence type="ECO:0000259" key="11">
    <source>
        <dbReference type="PROSITE" id="PS50011"/>
    </source>
</evidence>
<dbReference type="InterPro" id="IPR011009">
    <property type="entry name" value="Kinase-like_dom_sf"/>
</dbReference>
<keyword evidence="2" id="KW-0723">Serine/threonine-protein kinase</keyword>
<feature type="repeat" description="TPR" evidence="9">
    <location>
        <begin position="333"/>
        <end position="366"/>
    </location>
</feature>
<reference evidence="12 13" key="1">
    <citation type="journal article" date="2020" name="ISME J.">
        <title>Comparative genomics reveals insights into cyanobacterial evolution and habitat adaptation.</title>
        <authorList>
            <person name="Chen M.Y."/>
            <person name="Teng W.K."/>
            <person name="Zhao L."/>
            <person name="Hu C.X."/>
            <person name="Zhou Y.K."/>
            <person name="Han B.P."/>
            <person name="Song L.R."/>
            <person name="Shu W.S."/>
        </authorList>
    </citation>
    <scope>NUCLEOTIDE SEQUENCE [LARGE SCALE GENOMIC DNA]</scope>
    <source>
        <strain evidence="12 13">FACHB-119</strain>
    </source>
</reference>
<dbReference type="EMBL" id="JACJSG010000009">
    <property type="protein sequence ID" value="MBD2500682.1"/>
    <property type="molecule type" value="Genomic_DNA"/>
</dbReference>
<dbReference type="Pfam" id="PF00069">
    <property type="entry name" value="Pkinase"/>
    <property type="match status" value="1"/>
</dbReference>
<dbReference type="PROSITE" id="PS00107">
    <property type="entry name" value="PROTEIN_KINASE_ATP"/>
    <property type="match status" value="1"/>
</dbReference>
<dbReference type="InterPro" id="IPR017441">
    <property type="entry name" value="Protein_kinase_ATP_BS"/>
</dbReference>
<evidence type="ECO:0000256" key="7">
    <source>
        <dbReference type="ARBA" id="ARBA00047899"/>
    </source>
</evidence>
<accession>A0ABR8D176</accession>
<evidence type="ECO:0000256" key="4">
    <source>
        <dbReference type="ARBA" id="ARBA00022741"/>
    </source>
</evidence>
<evidence type="ECO:0000256" key="1">
    <source>
        <dbReference type="ARBA" id="ARBA00012513"/>
    </source>
</evidence>
<keyword evidence="13" id="KW-1185">Reference proteome</keyword>
<comment type="caution">
    <text evidence="12">The sequence shown here is derived from an EMBL/GenBank/DDBJ whole genome shotgun (WGS) entry which is preliminary data.</text>
</comment>
<dbReference type="RefSeq" id="WP_190469961.1">
    <property type="nucleotide sequence ID" value="NZ_JACJSG010000009.1"/>
</dbReference>
<dbReference type="Pfam" id="PF13181">
    <property type="entry name" value="TPR_8"/>
    <property type="match status" value="1"/>
</dbReference>
<protein>
    <recommendedName>
        <fullName evidence="1">non-specific serine/threonine protein kinase</fullName>
        <ecNumber evidence="1">2.7.11.1</ecNumber>
    </recommendedName>
</protein>
<keyword evidence="3" id="KW-0808">Transferase</keyword>
<comment type="catalytic activity">
    <reaction evidence="8">
        <text>L-seryl-[protein] + ATP = O-phospho-L-seryl-[protein] + ADP + H(+)</text>
        <dbReference type="Rhea" id="RHEA:17989"/>
        <dbReference type="Rhea" id="RHEA-COMP:9863"/>
        <dbReference type="Rhea" id="RHEA-COMP:11604"/>
        <dbReference type="ChEBI" id="CHEBI:15378"/>
        <dbReference type="ChEBI" id="CHEBI:29999"/>
        <dbReference type="ChEBI" id="CHEBI:30616"/>
        <dbReference type="ChEBI" id="CHEBI:83421"/>
        <dbReference type="ChEBI" id="CHEBI:456216"/>
        <dbReference type="EC" id="2.7.11.1"/>
    </reaction>
</comment>
<dbReference type="SUPFAM" id="SSF48452">
    <property type="entry name" value="TPR-like"/>
    <property type="match status" value="2"/>
</dbReference>
<dbReference type="Gene3D" id="1.10.510.10">
    <property type="entry name" value="Transferase(Phosphotransferase) domain 1"/>
    <property type="match status" value="1"/>
</dbReference>
<dbReference type="Gene3D" id="1.25.40.10">
    <property type="entry name" value="Tetratricopeptide repeat domain"/>
    <property type="match status" value="3"/>
</dbReference>
<comment type="catalytic activity">
    <reaction evidence="7">
        <text>L-threonyl-[protein] + ATP = O-phospho-L-threonyl-[protein] + ADP + H(+)</text>
        <dbReference type="Rhea" id="RHEA:46608"/>
        <dbReference type="Rhea" id="RHEA-COMP:11060"/>
        <dbReference type="Rhea" id="RHEA-COMP:11605"/>
        <dbReference type="ChEBI" id="CHEBI:15378"/>
        <dbReference type="ChEBI" id="CHEBI:30013"/>
        <dbReference type="ChEBI" id="CHEBI:30616"/>
        <dbReference type="ChEBI" id="CHEBI:61977"/>
        <dbReference type="ChEBI" id="CHEBI:456216"/>
        <dbReference type="EC" id="2.7.11.1"/>
    </reaction>
</comment>
<dbReference type="PROSITE" id="PS50011">
    <property type="entry name" value="PROTEIN_KINASE_DOM"/>
    <property type="match status" value="1"/>
</dbReference>
<dbReference type="InterPro" id="IPR019734">
    <property type="entry name" value="TPR_rpt"/>
</dbReference>
<gene>
    <name evidence="12" type="ORF">H6G83_08645</name>
</gene>
<evidence type="ECO:0000256" key="5">
    <source>
        <dbReference type="ARBA" id="ARBA00022777"/>
    </source>
</evidence>
<dbReference type="PANTHER" id="PTHR24363:SF0">
    <property type="entry name" value="SERINE_THREONINE KINASE LIKE DOMAIN CONTAINING 1"/>
    <property type="match status" value="1"/>
</dbReference>
<feature type="repeat" description="TPR" evidence="9">
    <location>
        <begin position="367"/>
        <end position="400"/>
    </location>
</feature>
<evidence type="ECO:0000256" key="2">
    <source>
        <dbReference type="ARBA" id="ARBA00022527"/>
    </source>
</evidence>
<feature type="repeat" description="TPR" evidence="9">
    <location>
        <begin position="542"/>
        <end position="575"/>
    </location>
</feature>
<dbReference type="SMART" id="SM00220">
    <property type="entry name" value="S_TKc"/>
    <property type="match status" value="1"/>
</dbReference>
<evidence type="ECO:0000313" key="12">
    <source>
        <dbReference type="EMBL" id="MBD2500682.1"/>
    </source>
</evidence>
<dbReference type="SUPFAM" id="SSF56112">
    <property type="entry name" value="Protein kinase-like (PK-like)"/>
    <property type="match status" value="1"/>
</dbReference>
<keyword evidence="9" id="KW-0802">TPR repeat</keyword>
<dbReference type="SMART" id="SM00028">
    <property type="entry name" value="TPR"/>
    <property type="match status" value="7"/>
</dbReference>
<dbReference type="EC" id="2.7.11.1" evidence="1"/>
<sequence length="594" mass="66290">MNGQLLDGRYEIVQVLGEGAFGKTFLAKDIKRPGHPQCVVKQLSYSSKDPQALEAARRLFKAEAETLEKLGQHERIPTLLAEFEYNHEFYLVQQFVEGYTLNKEMQLHQRWTEEQVIKLLTDVLPILAFVHGQGVIHRDIKPANLMRRTSDGNLVLIDFGAVKEIDSQISPAQLDPSVAIGTAAYMPMEQFQGFPKFNSDIYALGMICIQAMLGLPSNQLTKLVGNNSNSINNNSWRKQANISPALGDLIDKMVIFDWRQRYQSAVEVLHDLSKIIQRDENHSPQPTITSPNEPQTYKPPFAVKLPILLGIAGIIVAGGVGFIVYNQLPQVKAEAPYKQGLKNLEAKDKQGAIKALTEAIEINPQYAEAYYQRANAHFQSANFQRAVEDATKAIELKSNYTEAFTRRCAAYVLLQAPQKAEEDCTKAINFNPKYADAYLNRANARRNLGNKEGALTDFSELININQSDPEGYISRGVLYLQQFKDYDKAIADFNQAMRLASNNPKLAAIAYDGRGNALAAQGKLPAALEDLNKAIENKQDFAQAYFNRAMVHTQLGNKQEALEDFAKADTLCSQQGLTNCSKLAQSAIEQLQQQ</sequence>
<evidence type="ECO:0000256" key="9">
    <source>
        <dbReference type="PROSITE-ProRule" id="PRU00339"/>
    </source>
</evidence>
<dbReference type="Gene3D" id="3.30.200.20">
    <property type="entry name" value="Phosphorylase Kinase, domain 1"/>
    <property type="match status" value="1"/>
</dbReference>
<feature type="domain" description="Protein kinase" evidence="11">
    <location>
        <begin position="10"/>
        <end position="273"/>
    </location>
</feature>
<evidence type="ECO:0000256" key="10">
    <source>
        <dbReference type="PROSITE-ProRule" id="PRU10141"/>
    </source>
</evidence>
<dbReference type="PROSITE" id="PS50005">
    <property type="entry name" value="TPR"/>
    <property type="match status" value="4"/>
</dbReference>
<keyword evidence="5" id="KW-0418">Kinase</keyword>
<dbReference type="Pfam" id="PF13414">
    <property type="entry name" value="TPR_11"/>
    <property type="match status" value="2"/>
</dbReference>
<evidence type="ECO:0000313" key="13">
    <source>
        <dbReference type="Proteomes" id="UP000661112"/>
    </source>
</evidence>
<dbReference type="InterPro" id="IPR011990">
    <property type="entry name" value="TPR-like_helical_dom_sf"/>
</dbReference>
<feature type="binding site" evidence="10">
    <location>
        <position position="41"/>
    </location>
    <ligand>
        <name>ATP</name>
        <dbReference type="ChEBI" id="CHEBI:30616"/>
    </ligand>
</feature>
<evidence type="ECO:0000256" key="8">
    <source>
        <dbReference type="ARBA" id="ARBA00048679"/>
    </source>
</evidence>
<dbReference type="InterPro" id="IPR000719">
    <property type="entry name" value="Prot_kinase_dom"/>
</dbReference>
<name>A0ABR8D176_9NOST</name>
<dbReference type="Pfam" id="PF13431">
    <property type="entry name" value="TPR_17"/>
    <property type="match status" value="1"/>
</dbReference>
<keyword evidence="4 10" id="KW-0547">Nucleotide-binding</keyword>
<dbReference type="PANTHER" id="PTHR24363">
    <property type="entry name" value="SERINE/THREONINE PROTEIN KINASE"/>
    <property type="match status" value="1"/>
</dbReference>
<evidence type="ECO:0000256" key="3">
    <source>
        <dbReference type="ARBA" id="ARBA00022679"/>
    </source>
</evidence>
<proteinExistence type="predicted"/>
<organism evidence="12 13">
    <name type="scientific">Anabaena azotica FACHB-119</name>
    <dbReference type="NCBI Taxonomy" id="947527"/>
    <lineage>
        <taxon>Bacteria</taxon>
        <taxon>Bacillati</taxon>
        <taxon>Cyanobacteriota</taxon>
        <taxon>Cyanophyceae</taxon>
        <taxon>Nostocales</taxon>
        <taxon>Nostocaceae</taxon>
        <taxon>Anabaena</taxon>
        <taxon>Anabaena azotica</taxon>
    </lineage>
</organism>
<keyword evidence="6 10" id="KW-0067">ATP-binding</keyword>
<feature type="repeat" description="TPR" evidence="9">
    <location>
        <begin position="435"/>
        <end position="468"/>
    </location>
</feature>
<evidence type="ECO:0000256" key="6">
    <source>
        <dbReference type="ARBA" id="ARBA00022840"/>
    </source>
</evidence>